<comment type="caution">
    <text evidence="1">The sequence shown here is derived from an EMBL/GenBank/DDBJ whole genome shotgun (WGS) entry which is preliminary data.</text>
</comment>
<gene>
    <name evidence="1" type="ORF">A3J13_00845</name>
</gene>
<dbReference type="Pfam" id="PF26541">
    <property type="entry name" value="MafI2"/>
    <property type="match status" value="1"/>
</dbReference>
<dbReference type="InterPro" id="IPR058702">
    <property type="entry name" value="MafI2-like"/>
</dbReference>
<protein>
    <submittedName>
        <fullName evidence="1">Uncharacterized protein</fullName>
    </submittedName>
</protein>
<dbReference type="Proteomes" id="UP000183317">
    <property type="component" value="Unassembled WGS sequence"/>
</dbReference>
<proteinExistence type="predicted"/>
<reference evidence="1 2" key="1">
    <citation type="journal article" date="2016" name="Nat. Commun.">
        <title>Thousands of microbial genomes shed light on interconnected biogeochemical processes in an aquifer system.</title>
        <authorList>
            <person name="Anantharaman K."/>
            <person name="Brown C.T."/>
            <person name="Hug L.A."/>
            <person name="Sharon I."/>
            <person name="Castelle C.J."/>
            <person name="Probst A.J."/>
            <person name="Thomas B.C."/>
            <person name="Singh A."/>
            <person name="Wilkins M.J."/>
            <person name="Karaoz U."/>
            <person name="Brodie E.L."/>
            <person name="Williams K.H."/>
            <person name="Hubbard S.S."/>
            <person name="Banfield J.F."/>
        </authorList>
    </citation>
    <scope>NUCLEOTIDE SEQUENCE [LARGE SCALE GENOMIC DNA]</scope>
</reference>
<evidence type="ECO:0000313" key="2">
    <source>
        <dbReference type="Proteomes" id="UP000183317"/>
    </source>
</evidence>
<name>A0A1F5MH54_9BACT</name>
<sequence>MIKRRLTLLSVQRALLGEVSFALRGVVVDYEEAKKIIIRCYFDGEISEEDKESMSEVQTSVMADFDLDIDIELEIERLDSPKRPQLSNNWTWVYFRRESAPKGEI</sequence>
<dbReference type="AlphaFoldDB" id="A0A1F5MH54"/>
<dbReference type="EMBL" id="MFDU01000002">
    <property type="protein sequence ID" value="OGE64701.1"/>
    <property type="molecule type" value="Genomic_DNA"/>
</dbReference>
<evidence type="ECO:0000313" key="1">
    <source>
        <dbReference type="EMBL" id="OGE64701.1"/>
    </source>
</evidence>
<organism evidence="1 2">
    <name type="scientific">Candidatus Daviesbacteria bacterium RIFCSPLOWO2_02_FULL_36_8</name>
    <dbReference type="NCBI Taxonomy" id="1797793"/>
    <lineage>
        <taxon>Bacteria</taxon>
        <taxon>Candidatus Daviesiibacteriota</taxon>
    </lineage>
</organism>
<accession>A0A1F5MH54</accession>